<keyword evidence="1" id="KW-0732">Signal</keyword>
<feature type="chain" id="PRO_5046920112" evidence="1">
    <location>
        <begin position="20"/>
        <end position="105"/>
    </location>
</feature>
<dbReference type="RefSeq" id="WP_279965048.1">
    <property type="nucleotide sequence ID" value="NZ_CP122537.1"/>
</dbReference>
<evidence type="ECO:0000256" key="1">
    <source>
        <dbReference type="SAM" id="SignalP"/>
    </source>
</evidence>
<gene>
    <name evidence="2" type="ORF">P8627_14895</name>
</gene>
<dbReference type="Proteomes" id="UP001243420">
    <property type="component" value="Chromosome"/>
</dbReference>
<feature type="signal peptide" evidence="1">
    <location>
        <begin position="1"/>
        <end position="19"/>
    </location>
</feature>
<dbReference type="EMBL" id="CP122537">
    <property type="protein sequence ID" value="WGH78297.1"/>
    <property type="molecule type" value="Genomic_DNA"/>
</dbReference>
<proteinExistence type="predicted"/>
<accession>A0ABY8LAD1</accession>
<name>A0ABY8LAD1_9RHOB</name>
<evidence type="ECO:0000313" key="3">
    <source>
        <dbReference type="Proteomes" id="UP001243420"/>
    </source>
</evidence>
<organism evidence="2 3">
    <name type="scientific">Jannaschia ovalis</name>
    <dbReference type="NCBI Taxonomy" id="3038773"/>
    <lineage>
        <taxon>Bacteria</taxon>
        <taxon>Pseudomonadati</taxon>
        <taxon>Pseudomonadota</taxon>
        <taxon>Alphaproteobacteria</taxon>
        <taxon>Rhodobacterales</taxon>
        <taxon>Roseobacteraceae</taxon>
        <taxon>Jannaschia</taxon>
    </lineage>
</organism>
<evidence type="ECO:0000313" key="2">
    <source>
        <dbReference type="EMBL" id="WGH78297.1"/>
    </source>
</evidence>
<protein>
    <submittedName>
        <fullName evidence="2">Uncharacterized protein</fullName>
    </submittedName>
</protein>
<reference evidence="2 3" key="1">
    <citation type="submission" date="2023-04" db="EMBL/GenBank/DDBJ databases">
        <title>Jannaschia ovalis sp. nov., a marine bacterium isolated from sea tidal flat.</title>
        <authorList>
            <person name="Kwon D.Y."/>
            <person name="Kim J.-J."/>
        </authorList>
    </citation>
    <scope>NUCLEOTIDE SEQUENCE [LARGE SCALE GENOMIC DNA]</scope>
    <source>
        <strain evidence="2 3">GRR-S6-38</strain>
    </source>
</reference>
<sequence length="105" mass="11336">MKQILLPLLLIAAPLPAAAQAYSEFLVVRCNAKTGGSSFTTSLEVHFPGRDEIVHVVGEEGLTDEIAYDGPQAVAWVRSLYPEQTAGAEAYYDNACGYEQGQDDD</sequence>
<keyword evidence="3" id="KW-1185">Reference proteome</keyword>